<feature type="region of interest" description="Disordered" evidence="2">
    <location>
        <begin position="80"/>
        <end position="112"/>
    </location>
</feature>
<dbReference type="GO" id="GO:0005880">
    <property type="term" value="C:nuclear microtubule"/>
    <property type="evidence" value="ECO:0007669"/>
    <property type="project" value="TreeGrafter"/>
</dbReference>
<protein>
    <submittedName>
        <fullName evidence="3">Uncharacterized protein</fullName>
    </submittedName>
</protein>
<name>A0A6L2NJP7_TANCI</name>
<comment type="caution">
    <text evidence="3">The sequence shown here is derived from an EMBL/GenBank/DDBJ whole genome shotgun (WGS) entry which is preliminary data.</text>
</comment>
<dbReference type="GO" id="GO:0008017">
    <property type="term" value="F:microtubule binding"/>
    <property type="evidence" value="ECO:0007669"/>
    <property type="project" value="TreeGrafter"/>
</dbReference>
<feature type="compositionally biased region" description="Basic and acidic residues" evidence="2">
    <location>
        <begin position="1"/>
        <end position="23"/>
    </location>
</feature>
<feature type="region of interest" description="Disordered" evidence="2">
    <location>
        <begin position="1"/>
        <end position="35"/>
    </location>
</feature>
<dbReference type="EMBL" id="BKCJ010008960">
    <property type="protein sequence ID" value="GEU84744.1"/>
    <property type="molecule type" value="Genomic_DNA"/>
</dbReference>
<feature type="non-terminal residue" evidence="3">
    <location>
        <position position="1"/>
    </location>
</feature>
<comment type="similarity">
    <text evidence="1">Belongs to the QWRF family.</text>
</comment>
<dbReference type="GO" id="GO:0051225">
    <property type="term" value="P:spindle assembly"/>
    <property type="evidence" value="ECO:0007669"/>
    <property type="project" value="TreeGrafter"/>
</dbReference>
<dbReference type="GO" id="GO:0005737">
    <property type="term" value="C:cytoplasm"/>
    <property type="evidence" value="ECO:0007669"/>
    <property type="project" value="TreeGrafter"/>
</dbReference>
<evidence type="ECO:0000256" key="1">
    <source>
        <dbReference type="ARBA" id="ARBA00010016"/>
    </source>
</evidence>
<proteinExistence type="inferred from homology"/>
<feature type="compositionally biased region" description="Polar residues" evidence="2">
    <location>
        <begin position="87"/>
        <end position="98"/>
    </location>
</feature>
<gene>
    <name evidence="3" type="ORF">Tci_056722</name>
</gene>
<dbReference type="PANTHER" id="PTHR31807">
    <property type="entry name" value="AUGMIN FAMILY MEMBER"/>
    <property type="match status" value="1"/>
</dbReference>
<reference evidence="3" key="1">
    <citation type="journal article" date="2019" name="Sci. Rep.">
        <title>Draft genome of Tanacetum cinerariifolium, the natural source of mosquito coil.</title>
        <authorList>
            <person name="Yamashiro T."/>
            <person name="Shiraishi A."/>
            <person name="Satake H."/>
            <person name="Nakayama K."/>
        </authorList>
    </citation>
    <scope>NUCLEOTIDE SEQUENCE</scope>
</reference>
<organism evidence="3">
    <name type="scientific">Tanacetum cinerariifolium</name>
    <name type="common">Dalmatian daisy</name>
    <name type="synonym">Chrysanthemum cinerariifolium</name>
    <dbReference type="NCBI Taxonomy" id="118510"/>
    <lineage>
        <taxon>Eukaryota</taxon>
        <taxon>Viridiplantae</taxon>
        <taxon>Streptophyta</taxon>
        <taxon>Embryophyta</taxon>
        <taxon>Tracheophyta</taxon>
        <taxon>Spermatophyta</taxon>
        <taxon>Magnoliopsida</taxon>
        <taxon>eudicotyledons</taxon>
        <taxon>Gunneridae</taxon>
        <taxon>Pentapetalae</taxon>
        <taxon>asterids</taxon>
        <taxon>campanulids</taxon>
        <taxon>Asterales</taxon>
        <taxon>Asteraceae</taxon>
        <taxon>Asteroideae</taxon>
        <taxon>Anthemideae</taxon>
        <taxon>Anthemidinae</taxon>
        <taxon>Tanacetum</taxon>
    </lineage>
</organism>
<sequence length="525" mass="59509">PGRLSVDENELRRRSYSRMRSDSFSDDSEGSDTGSPFILEKNYLASYMAPTFSSRGFISNSPTKSTIMNSMKKADSLAVPSKWGSMSGRSDSPPMMTNSSFSTSKPPTSPSKIAKKNFLHMGLDLIKNRKYGSGCLSPIGAGMSMVENVHQLRVMHGSWMQWRYANAKANVVNETLHNKAKIDTLHAWENVVKLQQFVLQKRLKLEKEKLEMKLNFILHSQMKMLESWRDMEKRHASNMDPQTTTIALGHATDLVASVMSMTSSMLDLAHATVSPFSELAKVAIEEKLLLEECFEHFAVISRLEIEERSLRCTILGMISFEDHNSSQKNRVIMYTRDRKKVVAELASPARDPRDVETIERLQQWIQELEFQQLQQDSPAEETKTESNVWGNGFQEEPIMLGEEESCPVYDTDNEDDAEPAPKYDFDGDELVYEDEEACLPDVGNSFLGGTSSHAESKSSVEHPEPDQEKRSIIADKEIYAKNYHKSLDHHSLHFKQHDSKSLSAKALLAEIKETIEEKPIEDDIR</sequence>
<dbReference type="PANTHER" id="PTHR31807:SF31">
    <property type="entry name" value="QWRF MOTIF PROTEIN (DUF566)-RELATED"/>
    <property type="match status" value="1"/>
</dbReference>
<accession>A0A6L2NJP7</accession>
<dbReference type="AlphaFoldDB" id="A0A6L2NJP7"/>
<dbReference type="Pfam" id="PF04484">
    <property type="entry name" value="QWRF"/>
    <property type="match status" value="1"/>
</dbReference>
<evidence type="ECO:0000256" key="2">
    <source>
        <dbReference type="SAM" id="MobiDB-lite"/>
    </source>
</evidence>
<feature type="compositionally biased region" description="Low complexity" evidence="2">
    <location>
        <begin position="99"/>
        <end position="112"/>
    </location>
</feature>
<dbReference type="InterPro" id="IPR007573">
    <property type="entry name" value="QWRF"/>
</dbReference>
<feature type="compositionally biased region" description="Basic and acidic residues" evidence="2">
    <location>
        <begin position="454"/>
        <end position="471"/>
    </location>
</feature>
<feature type="region of interest" description="Disordered" evidence="2">
    <location>
        <begin position="441"/>
        <end position="471"/>
    </location>
</feature>
<evidence type="ECO:0000313" key="3">
    <source>
        <dbReference type="EMBL" id="GEU84744.1"/>
    </source>
</evidence>